<gene>
    <name evidence="1" type="ORF">FQB35_09575</name>
</gene>
<name>A0A5C0SGM7_CRATE</name>
<protein>
    <submittedName>
        <fullName evidence="1">Uncharacterized protein</fullName>
    </submittedName>
</protein>
<dbReference type="RefSeq" id="WP_148809708.1">
    <property type="nucleotide sequence ID" value="NZ_CP042243.1"/>
</dbReference>
<evidence type="ECO:0000313" key="1">
    <source>
        <dbReference type="EMBL" id="QEK12554.1"/>
    </source>
</evidence>
<sequence>MDYNIKIDEGKYKHGYIRGRVDNFYWYALVHKDAMENGINPINLQSGQGRVTRLCVYKDVVEHGGNPYAPTCSVRRYIYANYKREWDVLNSNHIDMVKQLINYLERRYSLKIVH</sequence>
<accession>A0A5C0SGM7</accession>
<dbReference type="KEGG" id="crs:FQB35_09575"/>
<dbReference type="EMBL" id="CP042243">
    <property type="protein sequence ID" value="QEK12554.1"/>
    <property type="molecule type" value="Genomic_DNA"/>
</dbReference>
<proteinExistence type="predicted"/>
<reference evidence="1 2" key="1">
    <citation type="submission" date="2019-07" db="EMBL/GenBank/DDBJ databases">
        <title>Complete genome of Crassaminicella thermophila SY095.</title>
        <authorList>
            <person name="Li X."/>
        </authorList>
    </citation>
    <scope>NUCLEOTIDE SEQUENCE [LARGE SCALE GENOMIC DNA]</scope>
    <source>
        <strain evidence="1 2">SY095</strain>
    </source>
</reference>
<dbReference type="AlphaFoldDB" id="A0A5C0SGM7"/>
<organism evidence="1 2">
    <name type="scientific">Crassaminicella thermophila</name>
    <dbReference type="NCBI Taxonomy" id="2599308"/>
    <lineage>
        <taxon>Bacteria</taxon>
        <taxon>Bacillati</taxon>
        <taxon>Bacillota</taxon>
        <taxon>Clostridia</taxon>
        <taxon>Eubacteriales</taxon>
        <taxon>Clostridiaceae</taxon>
        <taxon>Crassaminicella</taxon>
    </lineage>
</organism>
<keyword evidence="2" id="KW-1185">Reference proteome</keyword>
<dbReference type="OrthoDB" id="1729883at2"/>
<evidence type="ECO:0000313" key="2">
    <source>
        <dbReference type="Proteomes" id="UP000324646"/>
    </source>
</evidence>
<dbReference type="Proteomes" id="UP000324646">
    <property type="component" value="Chromosome"/>
</dbReference>